<dbReference type="GO" id="GO:0005739">
    <property type="term" value="C:mitochondrion"/>
    <property type="evidence" value="ECO:0007669"/>
    <property type="project" value="GOC"/>
</dbReference>
<evidence type="ECO:0000313" key="4">
    <source>
        <dbReference type="WBParaSite" id="SSTP_0000917700.1"/>
    </source>
</evidence>
<keyword evidence="2" id="KW-0812">Transmembrane</keyword>
<sequence length="212" mass="24834">MGNFYHKPPKEGDYPFTRSGVPPPKLVKKSGSDLPSHKINDPMSLEIHMADERVRLAGLTPAEREWRKKWVLDQNIHPDEPINVEAVHRQLNPIRILYRWPLDTLYKRYLVPTMGVYKGSVVRAFLPKVFMILFGLEVVYYYWKYEAKDWSRLRGVETTPVQSIITKKEEIESKYPGLLELASNDPAKYRYYSPSFEKREANLDIGPPTRPW</sequence>
<proteinExistence type="predicted"/>
<reference evidence="4" key="1">
    <citation type="submission" date="2015-08" db="UniProtKB">
        <authorList>
            <consortium name="WormBaseParasite"/>
        </authorList>
    </citation>
    <scope>IDENTIFICATION</scope>
</reference>
<dbReference type="WBParaSite" id="SSTP_0000917700.1">
    <property type="protein sequence ID" value="SSTP_0000917700.1"/>
    <property type="gene ID" value="SSTP_0000917700"/>
</dbReference>
<keyword evidence="2" id="KW-1133">Transmembrane helix</keyword>
<dbReference type="GO" id="GO:0006120">
    <property type="term" value="P:mitochondrial electron transport, NADH to ubiquinone"/>
    <property type="evidence" value="ECO:0007669"/>
    <property type="project" value="InterPro"/>
</dbReference>
<dbReference type="PANTHER" id="PTHR21106">
    <property type="entry name" value="NADH DEHYDROGENASE [UBIQUINONE] 1 BETA SUBCOMPLEX SUBUNIT 6"/>
    <property type="match status" value="1"/>
</dbReference>
<evidence type="ECO:0000313" key="3">
    <source>
        <dbReference type="Proteomes" id="UP000035681"/>
    </source>
</evidence>
<dbReference type="Proteomes" id="UP000035681">
    <property type="component" value="Unplaced"/>
</dbReference>
<evidence type="ECO:0000256" key="1">
    <source>
        <dbReference type="SAM" id="MobiDB-lite"/>
    </source>
</evidence>
<dbReference type="PANTHER" id="PTHR21106:SF2">
    <property type="entry name" value="NADH DEHYDROGENASE [UBIQUINONE] 1 BETA SUBCOMPLEX SUBUNIT 6"/>
    <property type="match status" value="1"/>
</dbReference>
<feature type="region of interest" description="Disordered" evidence="1">
    <location>
        <begin position="1"/>
        <end position="37"/>
    </location>
</feature>
<evidence type="ECO:0000256" key="2">
    <source>
        <dbReference type="SAM" id="Phobius"/>
    </source>
</evidence>
<dbReference type="WBParaSite" id="TCONS_00000945.p1">
    <property type="protein sequence ID" value="TCONS_00000945.p1"/>
    <property type="gene ID" value="XLOC_000893"/>
</dbReference>
<keyword evidence="2" id="KW-0472">Membrane</keyword>
<dbReference type="Pfam" id="PF09782">
    <property type="entry name" value="NDUF_B6"/>
    <property type="match status" value="1"/>
</dbReference>
<feature type="transmembrane region" description="Helical" evidence="2">
    <location>
        <begin position="124"/>
        <end position="143"/>
    </location>
</feature>
<dbReference type="STRING" id="6248.A0A0K0EI70"/>
<accession>A0A0K0EI70</accession>
<dbReference type="InterPro" id="IPR019174">
    <property type="entry name" value="NADH_DH_b-subcmplx_su6"/>
</dbReference>
<organism evidence="4">
    <name type="scientific">Strongyloides stercoralis</name>
    <name type="common">Threadworm</name>
    <dbReference type="NCBI Taxonomy" id="6248"/>
    <lineage>
        <taxon>Eukaryota</taxon>
        <taxon>Metazoa</taxon>
        <taxon>Ecdysozoa</taxon>
        <taxon>Nematoda</taxon>
        <taxon>Chromadorea</taxon>
        <taxon>Rhabditida</taxon>
        <taxon>Tylenchina</taxon>
        <taxon>Panagrolaimomorpha</taxon>
        <taxon>Strongyloidoidea</taxon>
        <taxon>Strongyloididae</taxon>
        <taxon>Strongyloides</taxon>
    </lineage>
</organism>
<name>A0A0K0EI70_STRER</name>
<protein>
    <submittedName>
        <fullName evidence="4 5">NADH dehydrogenase [ubiquinone] 1 beta subcomplex subunit 6</fullName>
    </submittedName>
</protein>
<dbReference type="AlphaFoldDB" id="A0A0K0EI70"/>
<evidence type="ECO:0000313" key="5">
    <source>
        <dbReference type="WBParaSite" id="TCONS_00000945.p1"/>
    </source>
</evidence>
<keyword evidence="3" id="KW-1185">Reference proteome</keyword>